<dbReference type="Gene3D" id="2.60.40.1120">
    <property type="entry name" value="Carboxypeptidase-like, regulatory domain"/>
    <property type="match status" value="1"/>
</dbReference>
<evidence type="ECO:0000256" key="6">
    <source>
        <dbReference type="ARBA" id="ARBA00023136"/>
    </source>
</evidence>
<evidence type="ECO:0000313" key="12">
    <source>
        <dbReference type="Proteomes" id="UP000288227"/>
    </source>
</evidence>
<dbReference type="InterPro" id="IPR037066">
    <property type="entry name" value="Plug_dom_sf"/>
</dbReference>
<evidence type="ECO:0000256" key="1">
    <source>
        <dbReference type="ARBA" id="ARBA00004571"/>
    </source>
</evidence>
<evidence type="ECO:0000256" key="4">
    <source>
        <dbReference type="ARBA" id="ARBA00022692"/>
    </source>
</evidence>
<keyword evidence="3 8" id="KW-1134">Transmembrane beta strand</keyword>
<feature type="compositionally biased region" description="Low complexity" evidence="9">
    <location>
        <begin position="877"/>
        <end position="889"/>
    </location>
</feature>
<dbReference type="InterPro" id="IPR039426">
    <property type="entry name" value="TonB-dep_rcpt-like"/>
</dbReference>
<dbReference type="GO" id="GO:0009279">
    <property type="term" value="C:cell outer membrane"/>
    <property type="evidence" value="ECO:0007669"/>
    <property type="project" value="UniProtKB-SubCell"/>
</dbReference>
<organism evidence="11 12">
    <name type="scientific">Chryseotalea sanaruensis</name>
    <dbReference type="NCBI Taxonomy" id="2482724"/>
    <lineage>
        <taxon>Bacteria</taxon>
        <taxon>Pseudomonadati</taxon>
        <taxon>Bacteroidota</taxon>
        <taxon>Cytophagia</taxon>
        <taxon>Cytophagales</taxon>
        <taxon>Chryseotaleaceae</taxon>
        <taxon>Chryseotalea</taxon>
    </lineage>
</organism>
<name>A0A401U801_9BACT</name>
<reference evidence="11 12" key="1">
    <citation type="submission" date="2018-11" db="EMBL/GenBank/DDBJ databases">
        <title>Chryseotalea sanarue gen. nov., sp., nov., a member of the family Cytophagaceae, isolated from a brackish lake in Hamamatsu Japan.</title>
        <authorList>
            <person name="Maejima Y."/>
            <person name="Iino T."/>
            <person name="Muraguchi Y."/>
            <person name="Fukuda K."/>
            <person name="Ohkuma M."/>
            <person name="Moriuchi R."/>
            <person name="Dohra H."/>
            <person name="Kimbara K."/>
            <person name="Shintani M."/>
        </authorList>
    </citation>
    <scope>NUCLEOTIDE SEQUENCE [LARGE SCALE GENOMIC DNA]</scope>
    <source>
        <strain evidence="11 12">Ys</strain>
    </source>
</reference>
<evidence type="ECO:0000256" key="2">
    <source>
        <dbReference type="ARBA" id="ARBA00022448"/>
    </source>
</evidence>
<dbReference type="GO" id="GO:0044718">
    <property type="term" value="P:siderophore transmembrane transport"/>
    <property type="evidence" value="ECO:0007669"/>
    <property type="project" value="TreeGrafter"/>
</dbReference>
<dbReference type="Pfam" id="PF14905">
    <property type="entry name" value="OMP_b-brl_3"/>
    <property type="match status" value="1"/>
</dbReference>
<dbReference type="SUPFAM" id="SSF56935">
    <property type="entry name" value="Porins"/>
    <property type="match status" value="1"/>
</dbReference>
<keyword evidence="7 8" id="KW-0998">Cell outer membrane</keyword>
<keyword evidence="5" id="KW-0732">Signal</keyword>
<feature type="compositionally biased region" description="Gly residues" evidence="9">
    <location>
        <begin position="849"/>
        <end position="872"/>
    </location>
</feature>
<dbReference type="InterPro" id="IPR008969">
    <property type="entry name" value="CarboxyPept-like_regulatory"/>
</dbReference>
<keyword evidence="11" id="KW-0675">Receptor</keyword>
<keyword evidence="2 8" id="KW-0813">Transport</keyword>
<feature type="compositionally biased region" description="Basic and acidic residues" evidence="9">
    <location>
        <begin position="839"/>
        <end position="848"/>
    </location>
</feature>
<evidence type="ECO:0000256" key="9">
    <source>
        <dbReference type="SAM" id="MobiDB-lite"/>
    </source>
</evidence>
<sequence length="997" mass="108409">MDLLQLSKTQTLISRFNKEKYNYMKTLLTLTLALLSFFSMAQIPQSPGGGSRSSMPVTTIDGNGKISGTVVDEESNAPVEFATVALHDAATDKVVNGTVADGKGKFTITKIEDGTYNVVISFIGYETQTISKLKIEGKDNDLNVGTIKLSTGSKVLNEVVVEGKKDLIEERVDRTIYNAENDATAKGGDATDVLKRVPLLSVDMDGNVSLRGSSNIMVLINNKPSTIMASSVADALKQIPADQIKTVEVITSPSAKYDAEGSGGIINIITKKNTLEGLNLNINAGAGYRGSNLGLNGNYRRKNMGFSLGGWGRANYNINGNFENSQLISGSQERQTIQRGENRGNGLFGNYSLGWDYDINKKNTLAASVRYGVRNNNSYQDNLERLTIVDGVAQPSNLSDNKTLNGSGTVDANFTYTHYFTKPQQELSVLASFSRNDRNNDFFTTNYSGSSVLNQFKNENDGINEEITIQADYQMPIGTTQIFETGVKQIQRVVTSNFTTLSDLDADGFYETVSSNSNQLNYNQDVSSAYASYTYAAKNGYSLKGGVRYEYTTINAFTRTESDIDIPEYSVVVPSINASRRLKNGNTVKLSYNRRIQRPSIQFLNPNKQQNNNALNQTIGNPVLDPEFTDNYEVGYTTFIKGVSLNFSGFYRNSNNAIQSLRTFSGDTIVTRYANIGKEEAYGTSLFVNVNLGKLTLSGGGDVFYNVLDNNVPNPDDRASNEGWVYSGRLFGGYTLEKGWALQMFGFYRGKRVQLQGEQGGFGFYSLAVRKDFANKKGSIGLGLENFLAESITIRNETKTNSITQTGFTTQNNLGFRINFSYTIGKMSFDNQPRRRRSINNDDMKDGGDGGADMGNMGGGNMGGGQRGGGMPAGVRPTAPATTNTNTPAVDPAAVVNAEGKWTYTLETPQGASNGTLTIIKDGETYKGTIVSTRSPKETALSSVVLNGNELTVTYEVSFGGNTASIEMKGVITGDEMEGKITMGQFGSFPMKGKRGE</sequence>
<dbReference type="SUPFAM" id="SSF49464">
    <property type="entry name" value="Carboxypeptidase regulatory domain-like"/>
    <property type="match status" value="1"/>
</dbReference>
<keyword evidence="6 8" id="KW-0472">Membrane</keyword>
<dbReference type="Gene3D" id="2.40.170.20">
    <property type="entry name" value="TonB-dependent receptor, beta-barrel domain"/>
    <property type="match status" value="1"/>
</dbReference>
<evidence type="ECO:0000256" key="5">
    <source>
        <dbReference type="ARBA" id="ARBA00022729"/>
    </source>
</evidence>
<dbReference type="EMBL" id="BHXQ01000002">
    <property type="protein sequence ID" value="GCC51019.1"/>
    <property type="molecule type" value="Genomic_DNA"/>
</dbReference>
<dbReference type="InterPro" id="IPR041700">
    <property type="entry name" value="OMP_b-brl_3"/>
</dbReference>
<gene>
    <name evidence="11" type="ORF">SanaruYs_12390</name>
</gene>
<feature type="domain" description="Outer membrane protein beta-barrel" evidence="10">
    <location>
        <begin position="418"/>
        <end position="822"/>
    </location>
</feature>
<dbReference type="Proteomes" id="UP000288227">
    <property type="component" value="Unassembled WGS sequence"/>
</dbReference>
<dbReference type="PANTHER" id="PTHR30069">
    <property type="entry name" value="TONB-DEPENDENT OUTER MEMBRANE RECEPTOR"/>
    <property type="match status" value="1"/>
</dbReference>
<accession>A0A401U801</accession>
<proteinExistence type="inferred from homology"/>
<dbReference type="Pfam" id="PF13620">
    <property type="entry name" value="CarboxypepD_reg"/>
    <property type="match status" value="1"/>
</dbReference>
<keyword evidence="4 8" id="KW-0812">Transmembrane</keyword>
<dbReference type="PANTHER" id="PTHR30069:SF29">
    <property type="entry name" value="HEMOGLOBIN AND HEMOGLOBIN-HAPTOGLOBIN-BINDING PROTEIN 1-RELATED"/>
    <property type="match status" value="1"/>
</dbReference>
<comment type="subcellular location">
    <subcellularLocation>
        <location evidence="1 8">Cell outer membrane</location>
        <topology evidence="1 8">Multi-pass membrane protein</topology>
    </subcellularLocation>
</comment>
<evidence type="ECO:0000256" key="3">
    <source>
        <dbReference type="ARBA" id="ARBA00022452"/>
    </source>
</evidence>
<comment type="similarity">
    <text evidence="8">Belongs to the TonB-dependent receptor family.</text>
</comment>
<evidence type="ECO:0000313" key="11">
    <source>
        <dbReference type="EMBL" id="GCC51019.1"/>
    </source>
</evidence>
<dbReference type="GO" id="GO:0015344">
    <property type="term" value="F:siderophore uptake transmembrane transporter activity"/>
    <property type="evidence" value="ECO:0007669"/>
    <property type="project" value="TreeGrafter"/>
</dbReference>
<comment type="caution">
    <text evidence="11">The sequence shown here is derived from an EMBL/GenBank/DDBJ whole genome shotgun (WGS) entry which is preliminary data.</text>
</comment>
<evidence type="ECO:0000256" key="8">
    <source>
        <dbReference type="PROSITE-ProRule" id="PRU01360"/>
    </source>
</evidence>
<dbReference type="Gene3D" id="2.170.130.10">
    <property type="entry name" value="TonB-dependent receptor, plug domain"/>
    <property type="match status" value="1"/>
</dbReference>
<evidence type="ECO:0000256" key="7">
    <source>
        <dbReference type="ARBA" id="ARBA00023237"/>
    </source>
</evidence>
<protein>
    <submittedName>
        <fullName evidence="11">TonB-dependent receptor</fullName>
    </submittedName>
</protein>
<dbReference type="PROSITE" id="PS52016">
    <property type="entry name" value="TONB_DEPENDENT_REC_3"/>
    <property type="match status" value="1"/>
</dbReference>
<dbReference type="InterPro" id="IPR036942">
    <property type="entry name" value="Beta-barrel_TonB_sf"/>
</dbReference>
<feature type="region of interest" description="Disordered" evidence="9">
    <location>
        <begin position="831"/>
        <end position="889"/>
    </location>
</feature>
<keyword evidence="12" id="KW-1185">Reference proteome</keyword>
<dbReference type="AlphaFoldDB" id="A0A401U801"/>
<evidence type="ECO:0000259" key="10">
    <source>
        <dbReference type="Pfam" id="PF14905"/>
    </source>
</evidence>